<dbReference type="PROSITE" id="PS00143">
    <property type="entry name" value="INSULINASE"/>
    <property type="match status" value="1"/>
</dbReference>
<feature type="compositionally biased region" description="Basic and acidic residues" evidence="3">
    <location>
        <begin position="9"/>
        <end position="25"/>
    </location>
</feature>
<dbReference type="EMBL" id="MAXA01000254">
    <property type="protein sequence ID" value="OHV21395.1"/>
    <property type="molecule type" value="Genomic_DNA"/>
</dbReference>
<dbReference type="FunFam" id="3.30.830.10:FF:000008">
    <property type="entry name" value="Mitochondrial-processing peptidase subunit beta"/>
    <property type="match status" value="1"/>
</dbReference>
<evidence type="ECO:0000256" key="3">
    <source>
        <dbReference type="SAM" id="MobiDB-lite"/>
    </source>
</evidence>
<feature type="region of interest" description="Disordered" evidence="3">
    <location>
        <begin position="1"/>
        <end position="42"/>
    </location>
</feature>
<dbReference type="Gene3D" id="3.30.830.10">
    <property type="entry name" value="Metalloenzyme, LuxS/M16 peptidase-like"/>
    <property type="match status" value="2"/>
</dbReference>
<keyword evidence="6" id="KW-0645">Protease</keyword>
<dbReference type="InterPro" id="IPR001431">
    <property type="entry name" value="Pept_M16_Zn_BS"/>
</dbReference>
<dbReference type="InterPro" id="IPR011249">
    <property type="entry name" value="Metalloenz_LuxS/M16"/>
</dbReference>
<keyword evidence="6" id="KW-0378">Hydrolase</keyword>
<evidence type="ECO:0000256" key="2">
    <source>
        <dbReference type="RuleBase" id="RU004447"/>
    </source>
</evidence>
<name>A0A1S1PKJ4_9ACTN</name>
<proteinExistence type="inferred from homology"/>
<evidence type="ECO:0000313" key="7">
    <source>
        <dbReference type="Proteomes" id="UP000179769"/>
    </source>
</evidence>
<dbReference type="Pfam" id="PF05193">
    <property type="entry name" value="Peptidase_M16_C"/>
    <property type="match status" value="1"/>
</dbReference>
<dbReference type="GO" id="GO:0046872">
    <property type="term" value="F:metal ion binding"/>
    <property type="evidence" value="ECO:0007669"/>
    <property type="project" value="InterPro"/>
</dbReference>
<feature type="domain" description="Peptidase M16 N-terminal" evidence="4">
    <location>
        <begin position="73"/>
        <end position="220"/>
    </location>
</feature>
<dbReference type="AlphaFoldDB" id="A0A1S1PKJ4"/>
<evidence type="ECO:0000259" key="5">
    <source>
        <dbReference type="Pfam" id="PF05193"/>
    </source>
</evidence>
<dbReference type="SUPFAM" id="SSF63411">
    <property type="entry name" value="LuxS/MPP-like metallohydrolase"/>
    <property type="match status" value="2"/>
</dbReference>
<feature type="domain" description="Peptidase M16 C-terminal" evidence="5">
    <location>
        <begin position="228"/>
        <end position="404"/>
    </location>
</feature>
<accession>A0A1S1PKJ4</accession>
<dbReference type="PANTHER" id="PTHR11851:SF49">
    <property type="entry name" value="MITOCHONDRIAL-PROCESSING PEPTIDASE SUBUNIT ALPHA"/>
    <property type="match status" value="1"/>
</dbReference>
<keyword evidence="7" id="KW-1185">Reference proteome</keyword>
<dbReference type="RefSeq" id="WP_071066377.1">
    <property type="nucleotide sequence ID" value="NZ_MAXA01000254.1"/>
</dbReference>
<dbReference type="GO" id="GO:0004222">
    <property type="term" value="F:metalloendopeptidase activity"/>
    <property type="evidence" value="ECO:0007669"/>
    <property type="project" value="InterPro"/>
</dbReference>
<evidence type="ECO:0000259" key="4">
    <source>
        <dbReference type="Pfam" id="PF00675"/>
    </source>
</evidence>
<sequence>MTETDLSTSDDRTSDDRTSDGRTSNDRTPGLAGPEHASGPRPARVAELLAAGPGSEVLLAGAVRRTVLPGGLRVVTEKVPGVRSVAIGIWVGVGSRDETPLTGGCSHYLEHLLFKGTPSRDALSISASIEAVGGDLNAFTAKEYTCYYARVLDVDMDLAIDVVCDMVANSLVTADDVEAERGVILEEIAMHEDDPGDVVHDVFADAVLGSSVLGRPVLGTVDTIEALGRETVFDYYRERYAPPALVVSIAGNIEHDHALDRVVAAFADRLTGPARPQEVRRGEYPFPPPPGIVVTNRPTEQAHVVLGTAGLSRHDPRRYALGVLSTALGGGMSSRLFQEVREKRGLAYSVYSFDNQFADAGLFGVYAGCTPGRADEVLEICREQVHRIAEHGITAEELERARGQNRGGLVLNLEDTGSRMSRLGKSELVHGELLSVDEVLARVEAVTLDDVRAVAGELVDQPWALGVIGPFEDHDFSAAVAR</sequence>
<dbReference type="Proteomes" id="UP000179769">
    <property type="component" value="Unassembled WGS sequence"/>
</dbReference>
<comment type="similarity">
    <text evidence="1 2">Belongs to the peptidase M16 family.</text>
</comment>
<dbReference type="InterPro" id="IPR007863">
    <property type="entry name" value="Peptidase_M16_C"/>
</dbReference>
<dbReference type="GO" id="GO:0006508">
    <property type="term" value="P:proteolysis"/>
    <property type="evidence" value="ECO:0007669"/>
    <property type="project" value="UniProtKB-KW"/>
</dbReference>
<dbReference type="OrthoDB" id="9811314at2"/>
<evidence type="ECO:0000313" key="6">
    <source>
        <dbReference type="EMBL" id="OHV21395.1"/>
    </source>
</evidence>
<dbReference type="PANTHER" id="PTHR11851">
    <property type="entry name" value="METALLOPROTEASE"/>
    <property type="match status" value="1"/>
</dbReference>
<protein>
    <submittedName>
        <fullName evidence="6">Zinc protease</fullName>
    </submittedName>
</protein>
<gene>
    <name evidence="6" type="ORF">BBK14_26635</name>
</gene>
<dbReference type="Pfam" id="PF00675">
    <property type="entry name" value="Peptidase_M16"/>
    <property type="match status" value="1"/>
</dbReference>
<comment type="caution">
    <text evidence="6">The sequence shown here is derived from an EMBL/GenBank/DDBJ whole genome shotgun (WGS) entry which is preliminary data.</text>
</comment>
<dbReference type="InterPro" id="IPR050361">
    <property type="entry name" value="MPP/UQCRC_Complex"/>
</dbReference>
<reference evidence="7" key="1">
    <citation type="submission" date="2016-07" db="EMBL/GenBank/DDBJ databases">
        <title>Frankia sp. NRRL B-16219 Genome sequencing.</title>
        <authorList>
            <person name="Ghodhbane-Gtari F."/>
            <person name="Swanson E."/>
            <person name="Gueddou A."/>
            <person name="Louati M."/>
            <person name="Nouioui I."/>
            <person name="Hezbri K."/>
            <person name="Abebe-Akele F."/>
            <person name="Simpson S."/>
            <person name="Morris K."/>
            <person name="Thomas K."/>
            <person name="Gtari M."/>
            <person name="Tisa L.S."/>
        </authorList>
    </citation>
    <scope>NUCLEOTIDE SEQUENCE [LARGE SCALE GENOMIC DNA]</scope>
    <source>
        <strain evidence="7">NRRL B-16219</strain>
    </source>
</reference>
<organism evidence="6 7">
    <name type="scientific">Parafrankia soli</name>
    <dbReference type="NCBI Taxonomy" id="2599596"/>
    <lineage>
        <taxon>Bacteria</taxon>
        <taxon>Bacillati</taxon>
        <taxon>Actinomycetota</taxon>
        <taxon>Actinomycetes</taxon>
        <taxon>Frankiales</taxon>
        <taxon>Frankiaceae</taxon>
        <taxon>Parafrankia</taxon>
    </lineage>
</organism>
<evidence type="ECO:0000256" key="1">
    <source>
        <dbReference type="ARBA" id="ARBA00007261"/>
    </source>
</evidence>
<dbReference type="InterPro" id="IPR011765">
    <property type="entry name" value="Pept_M16_N"/>
</dbReference>